<comment type="subcellular location">
    <subcellularLocation>
        <location evidence="2 11">Cytoplasm</location>
    </subcellularLocation>
</comment>
<evidence type="ECO:0000256" key="9">
    <source>
        <dbReference type="ARBA" id="ARBA00022679"/>
    </source>
</evidence>
<dbReference type="HAMAP" id="MF_00004">
    <property type="entry name" value="Aden_phosphoribosyltr"/>
    <property type="match status" value="1"/>
</dbReference>
<dbReference type="EC" id="2.4.2.7" evidence="6 11"/>
<comment type="caution">
    <text evidence="13">The sequence shown here is derived from an EMBL/GenBank/DDBJ whole genome shotgun (WGS) entry which is preliminary data.</text>
</comment>
<comment type="subunit">
    <text evidence="5 11">Homodimer.</text>
</comment>
<dbReference type="Gene3D" id="3.40.50.2020">
    <property type="match status" value="1"/>
</dbReference>
<dbReference type="CDD" id="cd06223">
    <property type="entry name" value="PRTases_typeI"/>
    <property type="match status" value="1"/>
</dbReference>
<dbReference type="PANTHER" id="PTHR11776">
    <property type="entry name" value="ADENINE PHOSPHORIBOSYLTRANSFERASE"/>
    <property type="match status" value="1"/>
</dbReference>
<feature type="domain" description="Phosphoribosyltransferase" evidence="12">
    <location>
        <begin position="52"/>
        <end position="152"/>
    </location>
</feature>
<dbReference type="InterPro" id="IPR000836">
    <property type="entry name" value="PRTase_dom"/>
</dbReference>
<evidence type="ECO:0000256" key="5">
    <source>
        <dbReference type="ARBA" id="ARBA00011738"/>
    </source>
</evidence>
<dbReference type="Proteomes" id="UP001595892">
    <property type="component" value="Unassembled WGS sequence"/>
</dbReference>
<keyword evidence="7 11" id="KW-0963">Cytoplasm</keyword>
<dbReference type="EMBL" id="JBHSGG010000048">
    <property type="protein sequence ID" value="MFC4729660.1"/>
    <property type="molecule type" value="Genomic_DNA"/>
</dbReference>
<evidence type="ECO:0000256" key="10">
    <source>
        <dbReference type="ARBA" id="ARBA00022726"/>
    </source>
</evidence>
<dbReference type="Pfam" id="PF00156">
    <property type="entry name" value="Pribosyltran"/>
    <property type="match status" value="1"/>
</dbReference>
<dbReference type="NCBIfam" id="NF002634">
    <property type="entry name" value="PRK02304.1-3"/>
    <property type="match status" value="1"/>
</dbReference>
<dbReference type="GO" id="GO:0003999">
    <property type="term" value="F:adenine phosphoribosyltransferase activity"/>
    <property type="evidence" value="ECO:0007669"/>
    <property type="project" value="UniProtKB-EC"/>
</dbReference>
<keyword evidence="9 11" id="KW-0808">Transferase</keyword>
<dbReference type="NCBIfam" id="TIGR01090">
    <property type="entry name" value="apt"/>
    <property type="match status" value="1"/>
</dbReference>
<dbReference type="InterPro" id="IPR005764">
    <property type="entry name" value="Ade_phspho_trans"/>
</dbReference>
<organism evidence="13 14">
    <name type="scientific">Coralloluteibacterium thermophilum</name>
    <dbReference type="NCBI Taxonomy" id="2707049"/>
    <lineage>
        <taxon>Bacteria</taxon>
        <taxon>Pseudomonadati</taxon>
        <taxon>Pseudomonadota</taxon>
        <taxon>Gammaproteobacteria</taxon>
        <taxon>Lysobacterales</taxon>
        <taxon>Lysobacteraceae</taxon>
        <taxon>Coralloluteibacterium</taxon>
    </lineage>
</organism>
<keyword evidence="8 11" id="KW-0328">Glycosyltransferase</keyword>
<proteinExistence type="inferred from homology"/>
<dbReference type="InterPro" id="IPR029057">
    <property type="entry name" value="PRTase-like"/>
</dbReference>
<protein>
    <recommendedName>
        <fullName evidence="6 11">Adenine phosphoribosyltransferase</fullName>
        <shortName evidence="11">APRT</shortName>
        <ecNumber evidence="6 11">2.4.2.7</ecNumber>
    </recommendedName>
</protein>
<evidence type="ECO:0000256" key="11">
    <source>
        <dbReference type="HAMAP-Rule" id="MF_00004"/>
    </source>
</evidence>
<evidence type="ECO:0000256" key="6">
    <source>
        <dbReference type="ARBA" id="ARBA00011893"/>
    </source>
</evidence>
<comment type="catalytic activity">
    <reaction evidence="1 11">
        <text>AMP + diphosphate = 5-phospho-alpha-D-ribose 1-diphosphate + adenine</text>
        <dbReference type="Rhea" id="RHEA:16609"/>
        <dbReference type="ChEBI" id="CHEBI:16708"/>
        <dbReference type="ChEBI" id="CHEBI:33019"/>
        <dbReference type="ChEBI" id="CHEBI:58017"/>
        <dbReference type="ChEBI" id="CHEBI:456215"/>
        <dbReference type="EC" id="2.4.2.7"/>
    </reaction>
</comment>
<reference evidence="14" key="1">
    <citation type="journal article" date="2019" name="Int. J. Syst. Evol. Microbiol.">
        <title>The Global Catalogue of Microorganisms (GCM) 10K type strain sequencing project: providing services to taxonomists for standard genome sequencing and annotation.</title>
        <authorList>
            <consortium name="The Broad Institute Genomics Platform"/>
            <consortium name="The Broad Institute Genome Sequencing Center for Infectious Disease"/>
            <person name="Wu L."/>
            <person name="Ma J."/>
        </authorList>
    </citation>
    <scope>NUCLEOTIDE SEQUENCE [LARGE SCALE GENOMIC DNA]</scope>
    <source>
        <strain evidence="14">CGMCC 1.13574</strain>
    </source>
</reference>
<dbReference type="PANTHER" id="PTHR11776:SF7">
    <property type="entry name" value="PHOSPHORIBOSYLTRANSFERASE DOMAIN-CONTAINING PROTEIN"/>
    <property type="match status" value="1"/>
</dbReference>
<evidence type="ECO:0000256" key="8">
    <source>
        <dbReference type="ARBA" id="ARBA00022676"/>
    </source>
</evidence>
<evidence type="ECO:0000259" key="12">
    <source>
        <dbReference type="Pfam" id="PF00156"/>
    </source>
</evidence>
<evidence type="ECO:0000256" key="3">
    <source>
        <dbReference type="ARBA" id="ARBA00004659"/>
    </source>
</evidence>
<gene>
    <name evidence="11" type="primary">apt</name>
    <name evidence="13" type="ORF">ACFO3Q_15940</name>
</gene>
<dbReference type="InterPro" id="IPR050120">
    <property type="entry name" value="Adenine_PRTase"/>
</dbReference>
<keyword evidence="14" id="KW-1185">Reference proteome</keyword>
<sequence length="174" mass="18252">MSTNRFAHLLRDVPDFPRPGIRFCDISPLLADAAGLRAAVESLVAPWRPAPPDLVAGIESRGFILGAAAATLLGCGFVPVRKPGKLPAEVLHETYALEYGSDRLEVHADAARPGQRVLLVDDVLATGGTLAAARRLVERLGATLAGAAVLVELEGLGGRARWASDAPLHAALVR</sequence>
<evidence type="ECO:0000256" key="7">
    <source>
        <dbReference type="ARBA" id="ARBA00022490"/>
    </source>
</evidence>
<comment type="similarity">
    <text evidence="4 11">Belongs to the purine/pyrimidine phosphoribosyltransferase family.</text>
</comment>
<evidence type="ECO:0000256" key="4">
    <source>
        <dbReference type="ARBA" id="ARBA00008391"/>
    </source>
</evidence>
<keyword evidence="10 11" id="KW-0660">Purine salvage</keyword>
<evidence type="ECO:0000256" key="1">
    <source>
        <dbReference type="ARBA" id="ARBA00000868"/>
    </source>
</evidence>
<dbReference type="SUPFAM" id="SSF53271">
    <property type="entry name" value="PRTase-like"/>
    <property type="match status" value="1"/>
</dbReference>
<accession>A0ABV9NQU7</accession>
<name>A0ABV9NQU7_9GAMM</name>
<dbReference type="RefSeq" id="WP_377005729.1">
    <property type="nucleotide sequence ID" value="NZ_JBHSGG010000048.1"/>
</dbReference>
<evidence type="ECO:0000313" key="14">
    <source>
        <dbReference type="Proteomes" id="UP001595892"/>
    </source>
</evidence>
<comment type="pathway">
    <text evidence="3 11">Purine metabolism; AMP biosynthesis via salvage pathway; AMP from adenine: step 1/1.</text>
</comment>
<comment type="function">
    <text evidence="11">Catalyzes a salvage reaction resulting in the formation of AMP, that is energically less costly than de novo synthesis.</text>
</comment>
<dbReference type="NCBIfam" id="NF002636">
    <property type="entry name" value="PRK02304.1-5"/>
    <property type="match status" value="1"/>
</dbReference>
<evidence type="ECO:0000256" key="2">
    <source>
        <dbReference type="ARBA" id="ARBA00004496"/>
    </source>
</evidence>
<evidence type="ECO:0000313" key="13">
    <source>
        <dbReference type="EMBL" id="MFC4729660.1"/>
    </source>
</evidence>